<dbReference type="Proteomes" id="UP000585474">
    <property type="component" value="Unassembled WGS sequence"/>
</dbReference>
<organism evidence="1 2">
    <name type="scientific">Actinidia rufa</name>
    <dbReference type="NCBI Taxonomy" id="165716"/>
    <lineage>
        <taxon>Eukaryota</taxon>
        <taxon>Viridiplantae</taxon>
        <taxon>Streptophyta</taxon>
        <taxon>Embryophyta</taxon>
        <taxon>Tracheophyta</taxon>
        <taxon>Spermatophyta</taxon>
        <taxon>Magnoliopsida</taxon>
        <taxon>eudicotyledons</taxon>
        <taxon>Gunneridae</taxon>
        <taxon>Pentapetalae</taxon>
        <taxon>asterids</taxon>
        <taxon>Ericales</taxon>
        <taxon>Actinidiaceae</taxon>
        <taxon>Actinidia</taxon>
    </lineage>
</organism>
<keyword evidence="2" id="KW-1185">Reference proteome</keyword>
<evidence type="ECO:0000313" key="2">
    <source>
        <dbReference type="Proteomes" id="UP000585474"/>
    </source>
</evidence>
<gene>
    <name evidence="1" type="ORF">Acr_08g0008080</name>
</gene>
<sequence length="264" mass="28700">MNGNRRGKGSKLTSHMIVAPDPKSKWGDQTYHESIGVSGLDWAVRGCTGLCRRLALHEQRLGLGWTAQGFTGAGDCWLRKGCLDRRVCTGLCRGWVVAGCTGAGCWLRRGGSIPSMCRENGVWSLVINADLSELGVMTPSAYLMLAITPTIQGRANCHVTGQSVAQCMPRRAEYYVCKYATDPTMPLGLRTERAEWDRQALKSGKGARQIGLAWNLDGGGVVVNWFVLQQGCDVARFTAVHVSDRGLALLGTNLIMVVETDKKN</sequence>
<protein>
    <submittedName>
        <fullName evidence="1">Uncharacterized protein</fullName>
    </submittedName>
</protein>
<accession>A0A7J0F154</accession>
<dbReference type="AlphaFoldDB" id="A0A7J0F154"/>
<dbReference type="EMBL" id="BJWL01000008">
    <property type="protein sequence ID" value="GFY92412.1"/>
    <property type="molecule type" value="Genomic_DNA"/>
</dbReference>
<proteinExistence type="predicted"/>
<reference evidence="1 2" key="1">
    <citation type="submission" date="2019-07" db="EMBL/GenBank/DDBJ databases">
        <title>De Novo Assembly of kiwifruit Actinidia rufa.</title>
        <authorList>
            <person name="Sugita-Konishi S."/>
            <person name="Sato K."/>
            <person name="Mori E."/>
            <person name="Abe Y."/>
            <person name="Kisaki G."/>
            <person name="Hamano K."/>
            <person name="Suezawa K."/>
            <person name="Otani M."/>
            <person name="Fukuda T."/>
            <person name="Manabe T."/>
            <person name="Gomi K."/>
            <person name="Tabuchi M."/>
            <person name="Akimitsu K."/>
            <person name="Kataoka I."/>
        </authorList>
    </citation>
    <scope>NUCLEOTIDE SEQUENCE [LARGE SCALE GENOMIC DNA]</scope>
    <source>
        <strain evidence="2">cv. Fuchu</strain>
    </source>
</reference>
<name>A0A7J0F154_9ERIC</name>
<comment type="caution">
    <text evidence="1">The sequence shown here is derived from an EMBL/GenBank/DDBJ whole genome shotgun (WGS) entry which is preliminary data.</text>
</comment>
<evidence type="ECO:0000313" key="1">
    <source>
        <dbReference type="EMBL" id="GFY92412.1"/>
    </source>
</evidence>